<dbReference type="PROSITE" id="PS51819">
    <property type="entry name" value="VOC"/>
    <property type="match status" value="1"/>
</dbReference>
<accession>A0A0K9FCR1</accession>
<evidence type="ECO:0000259" key="1">
    <source>
        <dbReference type="PROSITE" id="PS51819"/>
    </source>
</evidence>
<reference evidence="3" key="1">
    <citation type="submission" date="2015-07" db="EMBL/GenBank/DDBJ databases">
        <authorList>
            <person name="Liu B."/>
            <person name="Wang J."/>
            <person name="Zhu Y."/>
            <person name="Liu G."/>
            <person name="Chen Q."/>
            <person name="Lan J."/>
            <person name="Che J."/>
            <person name="Ge C."/>
            <person name="Shi H."/>
            <person name="Pan Z."/>
            <person name="Liu X."/>
        </authorList>
    </citation>
    <scope>NUCLEOTIDE SEQUENCE [LARGE SCALE GENOMIC DNA]</scope>
    <source>
        <strain evidence="3">DSM 23493</strain>
    </source>
</reference>
<evidence type="ECO:0000313" key="3">
    <source>
        <dbReference type="Proteomes" id="UP000037326"/>
    </source>
</evidence>
<sequence>MIKGLYEAHLPVSNLENSIVFYKKLGLELAYQKGKVAFFWIVKGESWLGLWESDSVHVNYHPSIRHLAFKIEEEDLEHVKEWLSSIGIEVRTEFGLTSEQQPLVLSNYPHAHAAIYFSDPDGNSLELMSPLRLDDVESFNEMSLEEWRKRYSFLPNNS</sequence>
<dbReference type="Pfam" id="PF00903">
    <property type="entry name" value="Glyoxalase"/>
    <property type="match status" value="1"/>
</dbReference>
<feature type="domain" description="VOC" evidence="1">
    <location>
        <begin position="4"/>
        <end position="130"/>
    </location>
</feature>
<dbReference type="Proteomes" id="UP000037326">
    <property type="component" value="Unassembled WGS sequence"/>
</dbReference>
<dbReference type="Gene3D" id="3.10.180.10">
    <property type="entry name" value="2,3-Dihydroxybiphenyl 1,2-Dioxygenase, domain 1"/>
    <property type="match status" value="1"/>
</dbReference>
<dbReference type="GeneID" id="96598096"/>
<dbReference type="AlphaFoldDB" id="A0A0K9FCR1"/>
<comment type="caution">
    <text evidence="2">The sequence shown here is derived from an EMBL/GenBank/DDBJ whole genome shotgun (WGS) entry which is preliminary data.</text>
</comment>
<dbReference type="PATRIC" id="fig|582475.4.peg.980"/>
<dbReference type="InterPro" id="IPR029068">
    <property type="entry name" value="Glyas_Bleomycin-R_OHBP_Dase"/>
</dbReference>
<name>A0A0K9FCR1_9BACI</name>
<gene>
    <name evidence="2" type="ORF">ACZ11_07395</name>
</gene>
<dbReference type="EMBL" id="LFXJ01000005">
    <property type="protein sequence ID" value="KMY31993.1"/>
    <property type="molecule type" value="Genomic_DNA"/>
</dbReference>
<dbReference type="InterPro" id="IPR004360">
    <property type="entry name" value="Glyas_Fos-R_dOase_dom"/>
</dbReference>
<dbReference type="SUPFAM" id="SSF54593">
    <property type="entry name" value="Glyoxalase/Bleomycin resistance protein/Dihydroxybiphenyl dioxygenase"/>
    <property type="match status" value="1"/>
</dbReference>
<proteinExistence type="predicted"/>
<protein>
    <recommendedName>
        <fullName evidence="1">VOC domain-containing protein</fullName>
    </recommendedName>
</protein>
<evidence type="ECO:0000313" key="2">
    <source>
        <dbReference type="EMBL" id="KMY31993.1"/>
    </source>
</evidence>
<dbReference type="OrthoDB" id="375220at2"/>
<dbReference type="InterPro" id="IPR037523">
    <property type="entry name" value="VOC_core"/>
</dbReference>
<dbReference type="RefSeq" id="WP_049664956.1">
    <property type="nucleotide sequence ID" value="NZ_LFXJ01000005.1"/>
</dbReference>
<organism evidence="2 3">
    <name type="scientific">Lysinibacillus xylanilyticus</name>
    <dbReference type="NCBI Taxonomy" id="582475"/>
    <lineage>
        <taxon>Bacteria</taxon>
        <taxon>Bacillati</taxon>
        <taxon>Bacillota</taxon>
        <taxon>Bacilli</taxon>
        <taxon>Bacillales</taxon>
        <taxon>Bacillaceae</taxon>
        <taxon>Lysinibacillus</taxon>
    </lineage>
</organism>